<feature type="transmembrane region" description="Helical" evidence="7">
    <location>
        <begin position="109"/>
        <end position="131"/>
    </location>
</feature>
<dbReference type="PROSITE" id="PS50928">
    <property type="entry name" value="ABC_TM1"/>
    <property type="match status" value="1"/>
</dbReference>
<keyword evidence="5 7" id="KW-1133">Transmembrane helix</keyword>
<dbReference type="SUPFAM" id="SSF161098">
    <property type="entry name" value="MetI-like"/>
    <property type="match status" value="1"/>
</dbReference>
<dbReference type="AlphaFoldDB" id="A0AA42BNR1"/>
<comment type="subcellular location">
    <subcellularLocation>
        <location evidence="1 7">Cell membrane</location>
        <topology evidence="1 7">Multi-pass membrane protein</topology>
    </subcellularLocation>
</comment>
<evidence type="ECO:0000256" key="7">
    <source>
        <dbReference type="RuleBase" id="RU363032"/>
    </source>
</evidence>
<keyword evidence="6 7" id="KW-0472">Membrane</keyword>
<keyword evidence="2 7" id="KW-0813">Transport</keyword>
<evidence type="ECO:0000256" key="2">
    <source>
        <dbReference type="ARBA" id="ARBA00022448"/>
    </source>
</evidence>
<dbReference type="InterPro" id="IPR000515">
    <property type="entry name" value="MetI-like"/>
</dbReference>
<keyword evidence="10" id="KW-1185">Reference proteome</keyword>
<dbReference type="RefSeq" id="WP_254757865.1">
    <property type="nucleotide sequence ID" value="NZ_JANCLT010000002.1"/>
</dbReference>
<dbReference type="EMBL" id="JANCLT010000002">
    <property type="protein sequence ID" value="MCP8967962.1"/>
    <property type="molecule type" value="Genomic_DNA"/>
</dbReference>
<keyword evidence="4 7" id="KW-0812">Transmembrane</keyword>
<dbReference type="Gene3D" id="1.10.3720.10">
    <property type="entry name" value="MetI-like"/>
    <property type="match status" value="1"/>
</dbReference>
<comment type="caution">
    <text evidence="9">The sequence shown here is derived from an EMBL/GenBank/DDBJ whole genome shotgun (WGS) entry which is preliminary data.</text>
</comment>
<feature type="transmembrane region" description="Helical" evidence="7">
    <location>
        <begin position="143"/>
        <end position="162"/>
    </location>
</feature>
<comment type="similarity">
    <text evidence="7">Belongs to the binding-protein-dependent transport system permease family.</text>
</comment>
<evidence type="ECO:0000256" key="5">
    <source>
        <dbReference type="ARBA" id="ARBA00022989"/>
    </source>
</evidence>
<name>A0AA42BNR1_9BACI</name>
<feature type="transmembrane region" description="Helical" evidence="7">
    <location>
        <begin position="248"/>
        <end position="265"/>
    </location>
</feature>
<accession>A0AA42BNR1</accession>
<dbReference type="InterPro" id="IPR051393">
    <property type="entry name" value="ABC_transporter_permease"/>
</dbReference>
<dbReference type="Proteomes" id="UP001156102">
    <property type="component" value="Unassembled WGS sequence"/>
</dbReference>
<evidence type="ECO:0000256" key="6">
    <source>
        <dbReference type="ARBA" id="ARBA00023136"/>
    </source>
</evidence>
<evidence type="ECO:0000256" key="3">
    <source>
        <dbReference type="ARBA" id="ARBA00022475"/>
    </source>
</evidence>
<gene>
    <name evidence="9" type="ORF">NK662_05340</name>
</gene>
<dbReference type="PANTHER" id="PTHR30193:SF37">
    <property type="entry name" value="INNER MEMBRANE ABC TRANSPORTER PERMEASE PROTEIN YCJO"/>
    <property type="match status" value="1"/>
</dbReference>
<dbReference type="CDD" id="cd06261">
    <property type="entry name" value="TM_PBP2"/>
    <property type="match status" value="1"/>
</dbReference>
<dbReference type="PANTHER" id="PTHR30193">
    <property type="entry name" value="ABC TRANSPORTER PERMEASE PROTEIN"/>
    <property type="match status" value="1"/>
</dbReference>
<protein>
    <submittedName>
        <fullName evidence="9">Sugar ABC transporter permease</fullName>
    </submittedName>
</protein>
<reference evidence="9" key="1">
    <citation type="submission" date="2022-07" db="EMBL/GenBank/DDBJ databases">
        <authorList>
            <person name="Li W.-J."/>
            <person name="Deng Q.-Q."/>
        </authorList>
    </citation>
    <scope>NUCLEOTIDE SEQUENCE</scope>
    <source>
        <strain evidence="9">SYSU M60031</strain>
    </source>
</reference>
<keyword evidence="3" id="KW-1003">Cell membrane</keyword>
<dbReference type="GO" id="GO:0005886">
    <property type="term" value="C:plasma membrane"/>
    <property type="evidence" value="ECO:0007669"/>
    <property type="project" value="UniProtKB-SubCell"/>
</dbReference>
<organism evidence="9 10">
    <name type="scientific">Ectobacillus ponti</name>
    <dbReference type="NCBI Taxonomy" id="2961894"/>
    <lineage>
        <taxon>Bacteria</taxon>
        <taxon>Bacillati</taxon>
        <taxon>Bacillota</taxon>
        <taxon>Bacilli</taxon>
        <taxon>Bacillales</taxon>
        <taxon>Bacillaceae</taxon>
        <taxon>Ectobacillus</taxon>
    </lineage>
</organism>
<proteinExistence type="inferred from homology"/>
<feature type="transmembrane region" description="Helical" evidence="7">
    <location>
        <begin position="190"/>
        <end position="212"/>
    </location>
</feature>
<evidence type="ECO:0000313" key="9">
    <source>
        <dbReference type="EMBL" id="MCP8967962.1"/>
    </source>
</evidence>
<dbReference type="GO" id="GO:0055085">
    <property type="term" value="P:transmembrane transport"/>
    <property type="evidence" value="ECO:0007669"/>
    <property type="project" value="InterPro"/>
</dbReference>
<evidence type="ECO:0000256" key="1">
    <source>
        <dbReference type="ARBA" id="ARBA00004651"/>
    </source>
</evidence>
<feature type="domain" description="ABC transmembrane type-1" evidence="8">
    <location>
        <begin position="103"/>
        <end position="317"/>
    </location>
</feature>
<feature type="transmembrane region" description="Helical" evidence="7">
    <location>
        <begin position="38"/>
        <end position="60"/>
    </location>
</feature>
<feature type="transmembrane region" description="Helical" evidence="7">
    <location>
        <begin position="296"/>
        <end position="316"/>
    </location>
</feature>
<dbReference type="InterPro" id="IPR035906">
    <property type="entry name" value="MetI-like_sf"/>
</dbReference>
<sequence length="326" mass="36229">MGQNMKPGSGPDLAVETLSVHAVQTATKRRKQKWKSKLTSSLFVLPYLICFIAFLIYPLMHGIIMSFQDYELLSDSTKFIGLQNYVDIFTAGSYTHTSFFQGLLGTVKFVIYSVPFLIVVGLLLALLVNALPKKASGLFRTIFFSPYAISASVMAVIFLRVFDTNSGLLNIVLGKLGLQSQIGWLTDLPWAWISLIGATLWWTIGFNMLIFINALNEVSEEMYEAAKIDGASAWQKLIYITLPSIRKIMLFIIITSTIASFNIYAQPFLMTRGGPGSETTVLLMNVFDVAFGQHKMGAASAMALLMAIMIIVVSIIQFRVTNEKER</sequence>
<dbReference type="Pfam" id="PF00528">
    <property type="entry name" value="BPD_transp_1"/>
    <property type="match status" value="1"/>
</dbReference>
<evidence type="ECO:0000256" key="4">
    <source>
        <dbReference type="ARBA" id="ARBA00022692"/>
    </source>
</evidence>
<evidence type="ECO:0000259" key="8">
    <source>
        <dbReference type="PROSITE" id="PS50928"/>
    </source>
</evidence>
<evidence type="ECO:0000313" key="10">
    <source>
        <dbReference type="Proteomes" id="UP001156102"/>
    </source>
</evidence>